<organism evidence="1">
    <name type="scientific">marine sediment metagenome</name>
    <dbReference type="NCBI Taxonomy" id="412755"/>
    <lineage>
        <taxon>unclassified sequences</taxon>
        <taxon>metagenomes</taxon>
        <taxon>ecological metagenomes</taxon>
    </lineage>
</organism>
<protein>
    <submittedName>
        <fullName evidence="1">Uncharacterized protein</fullName>
    </submittedName>
</protein>
<proteinExistence type="predicted"/>
<evidence type="ECO:0000313" key="1">
    <source>
        <dbReference type="EMBL" id="KKK49072.1"/>
    </source>
</evidence>
<accession>A0A0F8VXK6</accession>
<reference evidence="1" key="1">
    <citation type="journal article" date="2015" name="Nature">
        <title>Complex archaea that bridge the gap between prokaryotes and eukaryotes.</title>
        <authorList>
            <person name="Spang A."/>
            <person name="Saw J.H."/>
            <person name="Jorgensen S.L."/>
            <person name="Zaremba-Niedzwiedzka K."/>
            <person name="Martijn J."/>
            <person name="Lind A.E."/>
            <person name="van Eijk R."/>
            <person name="Schleper C."/>
            <person name="Guy L."/>
            <person name="Ettema T.J."/>
        </authorList>
    </citation>
    <scope>NUCLEOTIDE SEQUENCE</scope>
</reference>
<sequence length="337" mass="38822">EFAWRHMQALNRGYESAGEEFAAAMHVDAKDWKIQSVRSDLKKSLVGEIAFHTKIREGVVAEFISSWATSSSDANSYSLAMQAAASQLFNIPMTDFIRDSWNELKMLPSVYWNLGREDEQGDPQVPKKFMVMDATQILRHVYERTQEWLKERGITKVTLGRGQNWSGDEVPPELGGVDLSDEDWEVLYNMRLNQYTRQERAALAKIEEDWIPSRQEEMRDRIKTMYATEREGLREALNNDTVATIARIAAGETRAIEMKWKNERRKILEEHDYATVGEITGAARAELNRIDLNMMAAKQAAYKKMRAYSQWEGEADFHQNPLSSWSINHETALDFSL</sequence>
<feature type="non-terminal residue" evidence="1">
    <location>
        <position position="1"/>
    </location>
</feature>
<name>A0A0F8VXK6_9ZZZZ</name>
<dbReference type="EMBL" id="LAZR01068743">
    <property type="protein sequence ID" value="KKK49072.1"/>
    <property type="molecule type" value="Genomic_DNA"/>
</dbReference>
<dbReference type="AlphaFoldDB" id="A0A0F8VXK6"/>
<gene>
    <name evidence="1" type="ORF">LCGC14_3138760</name>
</gene>
<feature type="non-terminal residue" evidence="1">
    <location>
        <position position="337"/>
    </location>
</feature>
<comment type="caution">
    <text evidence="1">The sequence shown here is derived from an EMBL/GenBank/DDBJ whole genome shotgun (WGS) entry which is preliminary data.</text>
</comment>